<accession>E8QYG7</accession>
<feature type="region of interest" description="Disordered" evidence="1">
    <location>
        <begin position="347"/>
        <end position="459"/>
    </location>
</feature>
<evidence type="ECO:0000313" key="2">
    <source>
        <dbReference type="EMBL" id="ADV64150.1"/>
    </source>
</evidence>
<feature type="compositionally biased region" description="Polar residues" evidence="1">
    <location>
        <begin position="656"/>
        <end position="666"/>
    </location>
</feature>
<dbReference type="PANTHER" id="PTHR24216">
    <property type="entry name" value="PAXILLIN-RELATED"/>
    <property type="match status" value="1"/>
</dbReference>
<dbReference type="InterPro" id="IPR011990">
    <property type="entry name" value="TPR-like_helical_dom_sf"/>
</dbReference>
<feature type="compositionally biased region" description="Pro residues" evidence="1">
    <location>
        <begin position="703"/>
        <end position="718"/>
    </location>
</feature>
<feature type="compositionally biased region" description="Pro residues" evidence="1">
    <location>
        <begin position="93"/>
        <end position="108"/>
    </location>
</feature>
<feature type="region of interest" description="Disordered" evidence="1">
    <location>
        <begin position="597"/>
        <end position="803"/>
    </location>
</feature>
<feature type="compositionally biased region" description="Pro residues" evidence="1">
    <location>
        <begin position="297"/>
        <end position="313"/>
    </location>
</feature>
<keyword evidence="3" id="KW-1185">Reference proteome</keyword>
<protein>
    <submittedName>
        <fullName evidence="2">Uncharacterized protein</fullName>
    </submittedName>
</protein>
<reference key="1">
    <citation type="submission" date="2010-11" db="EMBL/GenBank/DDBJ databases">
        <title>The complete sequence of chromosome of Isophaera pallida ATCC 43644.</title>
        <authorList>
            <consortium name="US DOE Joint Genome Institute (JGI-PGF)"/>
            <person name="Lucas S."/>
            <person name="Copeland A."/>
            <person name="Lapidus A."/>
            <person name="Bruce D."/>
            <person name="Goodwin L."/>
            <person name="Pitluck S."/>
            <person name="Kyrpides N."/>
            <person name="Mavromatis K."/>
            <person name="Pagani I."/>
            <person name="Ivanova N."/>
            <person name="Saunders E."/>
            <person name="Brettin T."/>
            <person name="Detter J.C."/>
            <person name="Han C."/>
            <person name="Tapia R."/>
            <person name="Land M."/>
            <person name="Hauser L."/>
            <person name="Markowitz V."/>
            <person name="Cheng J.-F."/>
            <person name="Hugenholtz P."/>
            <person name="Woyke T."/>
            <person name="Wu D."/>
            <person name="Eisen J.A."/>
        </authorList>
    </citation>
    <scope>NUCLEOTIDE SEQUENCE</scope>
    <source>
        <strain>ATCC 43644</strain>
    </source>
</reference>
<feature type="region of interest" description="Disordered" evidence="1">
    <location>
        <begin position="280"/>
        <end position="322"/>
    </location>
</feature>
<dbReference type="HOGENOM" id="CLU_262041_0_0_0"/>
<feature type="compositionally biased region" description="Low complexity" evidence="1">
    <location>
        <begin position="1"/>
        <end position="12"/>
    </location>
</feature>
<dbReference type="Gene3D" id="1.25.40.10">
    <property type="entry name" value="Tetratricopeptide repeat domain"/>
    <property type="match status" value="2"/>
</dbReference>
<organism evidence="2 3">
    <name type="scientific">Isosphaera pallida (strain ATCC 43644 / DSM 9630 / IS1B)</name>
    <dbReference type="NCBI Taxonomy" id="575540"/>
    <lineage>
        <taxon>Bacteria</taxon>
        <taxon>Pseudomonadati</taxon>
        <taxon>Planctomycetota</taxon>
        <taxon>Planctomycetia</taxon>
        <taxon>Isosphaerales</taxon>
        <taxon>Isosphaeraceae</taxon>
        <taxon>Isosphaera</taxon>
    </lineage>
</organism>
<feature type="compositionally biased region" description="Pro residues" evidence="1">
    <location>
        <begin position="13"/>
        <end position="24"/>
    </location>
</feature>
<dbReference type="KEGG" id="ipa:Isop_3593"/>
<dbReference type="EMBL" id="CP002353">
    <property type="protein sequence ID" value="ADV64150.1"/>
    <property type="molecule type" value="Genomic_DNA"/>
</dbReference>
<name>E8QYG7_ISOPI</name>
<reference evidence="2 3" key="2">
    <citation type="journal article" date="2011" name="Stand. Genomic Sci.">
        <title>Complete genome sequence of Isosphaera pallida type strain (IS1B).</title>
        <authorList>
            <consortium name="US DOE Joint Genome Institute (JGI-PGF)"/>
            <person name="Goker M."/>
            <person name="Cleland D."/>
            <person name="Saunders E."/>
            <person name="Lapidus A."/>
            <person name="Nolan M."/>
            <person name="Lucas S."/>
            <person name="Hammon N."/>
            <person name="Deshpande S."/>
            <person name="Cheng J.F."/>
            <person name="Tapia R."/>
            <person name="Han C."/>
            <person name="Goodwin L."/>
            <person name="Pitluck S."/>
            <person name="Liolios K."/>
            <person name="Pagani I."/>
            <person name="Ivanova N."/>
            <person name="Mavromatis K."/>
            <person name="Pati A."/>
            <person name="Chen A."/>
            <person name="Palaniappan K."/>
            <person name="Land M."/>
            <person name="Hauser L."/>
            <person name="Chang Y.J."/>
            <person name="Jeffries C.D."/>
            <person name="Detter J.C."/>
            <person name="Beck B."/>
            <person name="Woyke T."/>
            <person name="Bristow J."/>
            <person name="Eisen J.A."/>
            <person name="Markowitz V."/>
            <person name="Hugenholtz P."/>
            <person name="Kyrpides N.C."/>
            <person name="Klenk H.P."/>
        </authorList>
    </citation>
    <scope>NUCLEOTIDE SEQUENCE [LARGE SCALE GENOMIC DNA]</scope>
    <source>
        <strain evidence="3">ATCC 43644 / DSM 9630 / IS1B</strain>
    </source>
</reference>
<dbReference type="Proteomes" id="UP000008631">
    <property type="component" value="Chromosome"/>
</dbReference>
<evidence type="ECO:0000256" key="1">
    <source>
        <dbReference type="SAM" id="MobiDB-lite"/>
    </source>
</evidence>
<feature type="region of interest" description="Disordered" evidence="1">
    <location>
        <begin position="1270"/>
        <end position="1293"/>
    </location>
</feature>
<feature type="compositionally biased region" description="Pro residues" evidence="1">
    <location>
        <begin position="629"/>
        <end position="647"/>
    </location>
</feature>
<feature type="compositionally biased region" description="Basic and acidic residues" evidence="1">
    <location>
        <begin position="55"/>
        <end position="70"/>
    </location>
</feature>
<evidence type="ECO:0000313" key="3">
    <source>
        <dbReference type="Proteomes" id="UP000008631"/>
    </source>
</evidence>
<dbReference type="RefSeq" id="WP_013566438.1">
    <property type="nucleotide sequence ID" value="NC_014962.1"/>
</dbReference>
<dbReference type="InParanoid" id="E8QYG7"/>
<feature type="compositionally biased region" description="Low complexity" evidence="1">
    <location>
        <begin position="347"/>
        <end position="386"/>
    </location>
</feature>
<feature type="compositionally biased region" description="Low complexity" evidence="1">
    <location>
        <begin position="280"/>
        <end position="296"/>
    </location>
</feature>
<feature type="compositionally biased region" description="Low complexity" evidence="1">
    <location>
        <begin position="109"/>
        <end position="133"/>
    </location>
</feature>
<feature type="compositionally biased region" description="Low complexity" evidence="1">
    <location>
        <begin position="720"/>
        <end position="729"/>
    </location>
</feature>
<proteinExistence type="predicted"/>
<sequence length="1293" mass="135796">MNPADPTSSKANPTPPNSPSPPVPDDSGRSATTGAPGGGSGGSKIWDEPNAAWDLLERGWEEFLQRERQRAQGPSPTPPPPHMIPSSSRGAVPPSPAPPPSSPSPPAGVHPGRIPASPLLTTPASPSAPTLPASINPPGVAPIRPAAADEVAKVRELGVKLEALLRRAFPEAKPTPGPQALTQLIQYALAQATQRDDQPGPIANPPVELAEALRIRNQALAALRAEAGTPPITTVEARRCVATFTQAIQGLTFYLKNPRVALPGGSSTWASYRAIPEASTASAPSTPSAPLSSPASAPSPPPSPNVVASPPPAVAAATQEDEDEMDVILDTAETEESNVGTVASPPVVAADAPSQSSGFASSPSSDPASTPVAPTAPTQTTANAALTDRHPTSAELPTSVPCDAPASQSAPPVKLLSTPVGETANRTPNNQRRADARRGTTTRSPHANPTRTTRPRGSRVKRLAVSLTLGAACGGAVWLGSVFWNAPFHEVDQLRRRAEVAMRQLEEFENDQEINDQLNRMIALRGEAAVAVQAGRLDDAALSYRSVIQDAQRLLDQRGVALRTELNAADSTALRLGDSANHPLAPIKPDDPVAVAWANSDDSESGPVGHNALQAQHDSQDTVDLDMPAAPPAPLDAPGEVPPPPTPLEVAMTPPRQNQTESTTIAPSPDPVGLVEPRPADDPPAPPDSPAPVIAAHPTSQPSAPPAQEPTNLEPPPQRDASTATLAAAIPPPRRPSASDAASKSEEERPENEESPIEMPALPTTAEVANAEPPIEQEAGQEAMSRSPDPAAVPDSEVASEARRRLEELVASAPAELRGEAGPLTRRLAELERRAAEESKEGAVALYDQAIASWNEWLDEATLEQATTLARAERHDEAMTLLSDLAQRKPDDPRVRLAVARSAGRAASWWLAHAEQTLKAFQQEADDPAGLVRPGGDGLGATAREHAWTWAEIARIKTRLHLPSQEALENARRAAEAVGDPLDRARAWGAVASAEVVAGLNDRARATLEAAAAQLEAVAPTLDQQGGCRAWWVAIELVRRAGELGEPRLWETCVRRSFAVRPSYTATRAHRPGLSTADYDRFWTGMYHLAYGDLASARALADALCDQDDSTFQGDPYLHAALARTSAAMGDLPGATRSIEKVQHLLTNPSSELPSVRRAECLGMIASAAALSGDYGLCQTLLKRVPEGPARDEALLTLAQVAAQAGRLDQAMAAAEMIRDPVDRAAAIRIQAAARAQRREFAPLIGWIAGLDSPIRQAEALAGAAAGVAPRLARSPEESGNRAAANPRSEPPR</sequence>
<dbReference type="STRING" id="575540.Isop_3593"/>
<feature type="region of interest" description="Disordered" evidence="1">
    <location>
        <begin position="1"/>
        <end position="133"/>
    </location>
</feature>
<gene>
    <name evidence="2" type="ordered locus">Isop_3593</name>
</gene>